<dbReference type="EMBL" id="BGPR01026717">
    <property type="protein sequence ID" value="GBN96685.1"/>
    <property type="molecule type" value="Genomic_DNA"/>
</dbReference>
<organism evidence="1 2">
    <name type="scientific">Araneus ventricosus</name>
    <name type="common">Orbweaver spider</name>
    <name type="synonym">Epeira ventricosa</name>
    <dbReference type="NCBI Taxonomy" id="182803"/>
    <lineage>
        <taxon>Eukaryota</taxon>
        <taxon>Metazoa</taxon>
        <taxon>Ecdysozoa</taxon>
        <taxon>Arthropoda</taxon>
        <taxon>Chelicerata</taxon>
        <taxon>Arachnida</taxon>
        <taxon>Araneae</taxon>
        <taxon>Araneomorphae</taxon>
        <taxon>Entelegynae</taxon>
        <taxon>Araneoidea</taxon>
        <taxon>Araneidae</taxon>
        <taxon>Araneus</taxon>
    </lineage>
</organism>
<proteinExistence type="predicted"/>
<keyword evidence="2" id="KW-1185">Reference proteome</keyword>
<comment type="caution">
    <text evidence="1">The sequence shown here is derived from an EMBL/GenBank/DDBJ whole genome shotgun (WGS) entry which is preliminary data.</text>
</comment>
<dbReference type="Proteomes" id="UP000499080">
    <property type="component" value="Unassembled WGS sequence"/>
</dbReference>
<dbReference type="Gene3D" id="3.30.420.10">
    <property type="entry name" value="Ribonuclease H-like superfamily/Ribonuclease H"/>
    <property type="match status" value="1"/>
</dbReference>
<protein>
    <submittedName>
        <fullName evidence="1">Uncharacterized protein</fullName>
    </submittedName>
</protein>
<dbReference type="OrthoDB" id="2288291at2759"/>
<evidence type="ECO:0000313" key="2">
    <source>
        <dbReference type="Proteomes" id="UP000499080"/>
    </source>
</evidence>
<sequence length="170" mass="19431">MLQQHFGDRVISHNFGVLWPPRFPGLTPMDFWFLGYLKSKVYTSNSLDLSELKDAIKREVIQTAPCYVRHCWKKSPACNALSSAKVGTLKTWNSNKKFFFPLLSCVVIGPLQCSSLKMSYVGNFRHECINPIPFMVFECIDQLWHGKSGVAIRKFRNFFAVSVTLSALLF</sequence>
<dbReference type="PANTHER" id="PTHR47326">
    <property type="entry name" value="TRANSPOSABLE ELEMENT TC3 TRANSPOSASE-LIKE PROTEIN"/>
    <property type="match status" value="1"/>
</dbReference>
<dbReference type="AlphaFoldDB" id="A0A4Y2TC64"/>
<dbReference type="PANTHER" id="PTHR47326:SF1">
    <property type="entry name" value="HTH PSQ-TYPE DOMAIN-CONTAINING PROTEIN"/>
    <property type="match status" value="1"/>
</dbReference>
<reference evidence="1 2" key="1">
    <citation type="journal article" date="2019" name="Sci. Rep.">
        <title>Orb-weaving spider Araneus ventricosus genome elucidates the spidroin gene catalogue.</title>
        <authorList>
            <person name="Kono N."/>
            <person name="Nakamura H."/>
            <person name="Ohtoshi R."/>
            <person name="Moran D.A.P."/>
            <person name="Shinohara A."/>
            <person name="Yoshida Y."/>
            <person name="Fujiwara M."/>
            <person name="Mori M."/>
            <person name="Tomita M."/>
            <person name="Arakawa K."/>
        </authorList>
    </citation>
    <scope>NUCLEOTIDE SEQUENCE [LARGE SCALE GENOMIC DNA]</scope>
</reference>
<dbReference type="GO" id="GO:0003676">
    <property type="term" value="F:nucleic acid binding"/>
    <property type="evidence" value="ECO:0007669"/>
    <property type="project" value="InterPro"/>
</dbReference>
<gene>
    <name evidence="1" type="ORF">AVEN_246541_1</name>
</gene>
<dbReference type="InterPro" id="IPR036397">
    <property type="entry name" value="RNaseH_sf"/>
</dbReference>
<name>A0A4Y2TC64_ARAVE</name>
<evidence type="ECO:0000313" key="1">
    <source>
        <dbReference type="EMBL" id="GBN96685.1"/>
    </source>
</evidence>
<accession>A0A4Y2TC64</accession>